<accession>A0A1H3J5T9</accession>
<keyword evidence="1" id="KW-0472">Membrane</keyword>
<name>A0A1H3J5T9_9EURY</name>
<feature type="transmembrane region" description="Helical" evidence="1">
    <location>
        <begin position="83"/>
        <end position="105"/>
    </location>
</feature>
<proteinExistence type="predicted"/>
<feature type="transmembrane region" description="Helical" evidence="1">
    <location>
        <begin position="209"/>
        <end position="233"/>
    </location>
</feature>
<keyword evidence="1" id="KW-0812">Transmembrane</keyword>
<feature type="transmembrane region" description="Helical" evidence="1">
    <location>
        <begin position="185"/>
        <end position="203"/>
    </location>
</feature>
<feature type="transmembrane region" description="Helical" evidence="1">
    <location>
        <begin position="16"/>
        <end position="37"/>
    </location>
</feature>
<evidence type="ECO:0000256" key="1">
    <source>
        <dbReference type="SAM" id="Phobius"/>
    </source>
</evidence>
<gene>
    <name evidence="2" type="ORF">SAMN05216564_104379</name>
</gene>
<evidence type="ECO:0000313" key="3">
    <source>
        <dbReference type="Proteomes" id="UP000199079"/>
    </source>
</evidence>
<reference evidence="3" key="1">
    <citation type="submission" date="2016-10" db="EMBL/GenBank/DDBJ databases">
        <authorList>
            <person name="Varghese N."/>
            <person name="Submissions S."/>
        </authorList>
    </citation>
    <scope>NUCLEOTIDE SEQUENCE [LARGE SCALE GENOMIC DNA]</scope>
    <source>
        <strain evidence="3">DC30,IBRC 10041,KCTC 4046</strain>
    </source>
</reference>
<keyword evidence="3" id="KW-1185">Reference proteome</keyword>
<feature type="transmembrane region" description="Helical" evidence="1">
    <location>
        <begin position="152"/>
        <end position="173"/>
    </location>
</feature>
<organism evidence="2 3">
    <name type="scientific">Halopenitus persicus</name>
    <dbReference type="NCBI Taxonomy" id="1048396"/>
    <lineage>
        <taxon>Archaea</taxon>
        <taxon>Methanobacteriati</taxon>
        <taxon>Methanobacteriota</taxon>
        <taxon>Stenosarchaea group</taxon>
        <taxon>Halobacteria</taxon>
        <taxon>Halobacteriales</taxon>
        <taxon>Haloferacaceae</taxon>
        <taxon>Halopenitus</taxon>
    </lineage>
</organism>
<feature type="transmembrane region" description="Helical" evidence="1">
    <location>
        <begin position="49"/>
        <end position="71"/>
    </location>
</feature>
<feature type="transmembrane region" description="Helical" evidence="1">
    <location>
        <begin position="343"/>
        <end position="364"/>
    </location>
</feature>
<evidence type="ECO:0000313" key="2">
    <source>
        <dbReference type="EMBL" id="SDY34554.1"/>
    </source>
</evidence>
<feature type="transmembrane region" description="Helical" evidence="1">
    <location>
        <begin position="282"/>
        <end position="303"/>
    </location>
</feature>
<dbReference type="AlphaFoldDB" id="A0A1H3J5T9"/>
<keyword evidence="1" id="KW-1133">Transmembrane helix</keyword>
<feature type="transmembrane region" description="Helical" evidence="1">
    <location>
        <begin position="125"/>
        <end position="146"/>
    </location>
</feature>
<feature type="transmembrane region" description="Helical" evidence="1">
    <location>
        <begin position="245"/>
        <end position="270"/>
    </location>
</feature>
<protein>
    <submittedName>
        <fullName evidence="2">Uncharacterized protein</fullName>
    </submittedName>
</protein>
<sequence length="366" mass="36486">MAFQALALSDVEPTTAALVGVLGFVCPMVFGMGYLLFPSFVGETLIDRRFAGVHFGLAYAGLGLIAGGRLWGRPDGPAALAGVGLWSLGAVVFLAAISATVVIAIRGSPESARRVLAGGDRSARVATATLPVAVAFLLLGSGALVAGPLPRAVHLLAIGFGALPVYAVGIRLLPGFFRVAVPAPLGAVVLPAGVVAPALLGAARWVAPWFGLGAAAAVIAMVGYLAIVAVVIGRADRRRVGAFGVLLGAVAGVAAILAAATVAFGAPFGIGGGTVLAVHRALVLGGFFPLTIVGYAFLFFPVASGRVPGASTRTARATVALLAAGAGCQAIGLLLVAVPIRHLGGVLSILGGFGYAFLLGARFLQD</sequence>
<feature type="transmembrane region" description="Helical" evidence="1">
    <location>
        <begin position="315"/>
        <end position="337"/>
    </location>
</feature>
<dbReference type="Proteomes" id="UP000199079">
    <property type="component" value="Unassembled WGS sequence"/>
</dbReference>
<dbReference type="EMBL" id="FNPC01000004">
    <property type="protein sequence ID" value="SDY34554.1"/>
    <property type="molecule type" value="Genomic_DNA"/>
</dbReference>